<evidence type="ECO:0000256" key="14">
    <source>
        <dbReference type="ARBA" id="ARBA00025830"/>
    </source>
</evidence>
<evidence type="ECO:0000256" key="16">
    <source>
        <dbReference type="RuleBase" id="RU003848"/>
    </source>
</evidence>
<dbReference type="Pfam" id="PF00430">
    <property type="entry name" value="ATP-synt_B"/>
    <property type="match status" value="1"/>
</dbReference>
<evidence type="ECO:0000256" key="5">
    <source>
        <dbReference type="ARBA" id="ARBA00022547"/>
    </source>
</evidence>
<comment type="function">
    <text evidence="13">Component of the F(0) channel, it forms part of the peripheral stalk, linking F(1) to F(0). The b'-subunit is a diverged and duplicated form of b found in plants and photosynthetic bacteria.</text>
</comment>
<keyword evidence="6 15" id="KW-0812">Transmembrane</keyword>
<evidence type="ECO:0000256" key="12">
    <source>
        <dbReference type="ARBA" id="ARBA00025198"/>
    </source>
</evidence>
<dbReference type="PANTHER" id="PTHR33445">
    <property type="entry name" value="ATP SYNTHASE SUBUNIT B', CHLOROPLASTIC"/>
    <property type="match status" value="1"/>
</dbReference>
<evidence type="ECO:0000256" key="8">
    <source>
        <dbReference type="ARBA" id="ARBA00022989"/>
    </source>
</evidence>
<comment type="similarity">
    <text evidence="2 15 16">Belongs to the ATPase B chain family.</text>
</comment>
<evidence type="ECO:0000256" key="10">
    <source>
        <dbReference type="ARBA" id="ARBA00023136"/>
    </source>
</evidence>
<dbReference type="EMBL" id="SLWL01000001">
    <property type="protein sequence ID" value="TCO16163.1"/>
    <property type="molecule type" value="Genomic_DNA"/>
</dbReference>
<dbReference type="Gene3D" id="6.10.250.1580">
    <property type="match status" value="1"/>
</dbReference>
<evidence type="ECO:0000256" key="2">
    <source>
        <dbReference type="ARBA" id="ARBA00005513"/>
    </source>
</evidence>
<dbReference type="InterPro" id="IPR002146">
    <property type="entry name" value="ATP_synth_b/b'su_bac/chlpt"/>
</dbReference>
<keyword evidence="17" id="KW-0175">Coiled coil</keyword>
<keyword evidence="7 15" id="KW-0375">Hydrogen ion transport</keyword>
<feature type="transmembrane region" description="Helical" evidence="15">
    <location>
        <begin position="34"/>
        <end position="53"/>
    </location>
</feature>
<dbReference type="AlphaFoldDB" id="A0A4R2H0S3"/>
<dbReference type="GO" id="GO:0046933">
    <property type="term" value="F:proton-transporting ATP synthase activity, rotational mechanism"/>
    <property type="evidence" value="ECO:0007669"/>
    <property type="project" value="UniProtKB-UniRule"/>
</dbReference>
<dbReference type="OrthoDB" id="9805716at2"/>
<evidence type="ECO:0000256" key="7">
    <source>
        <dbReference type="ARBA" id="ARBA00022781"/>
    </source>
</evidence>
<dbReference type="InterPro" id="IPR050059">
    <property type="entry name" value="ATP_synthase_B_chain"/>
</dbReference>
<evidence type="ECO:0000313" key="18">
    <source>
        <dbReference type="EMBL" id="TCO16163.1"/>
    </source>
</evidence>
<dbReference type="HAMAP" id="MF_01398">
    <property type="entry name" value="ATP_synth_b_bprime"/>
    <property type="match status" value="1"/>
</dbReference>
<keyword evidence="11 15" id="KW-0066">ATP synthesis</keyword>
<evidence type="ECO:0000256" key="17">
    <source>
        <dbReference type="SAM" id="Coils"/>
    </source>
</evidence>
<sequence>MASPTHSASTAVANEVHGAIAFPPFESATFASQIFWVLISFAVLYFLMSRIALPRIARVLDERHNKITGDLAEAQRLRAESEEAVTAYEKALADARANAQAIAHQAREEMAAEFEARRKALEADLNQKIASAEETIRVNAAAAMANVRDIAAEAAATIVERLTGAAPARAEVDAALDRAAV</sequence>
<evidence type="ECO:0000256" key="1">
    <source>
        <dbReference type="ARBA" id="ARBA00004377"/>
    </source>
</evidence>
<keyword evidence="19" id="KW-1185">Reference proteome</keyword>
<dbReference type="GO" id="GO:0045259">
    <property type="term" value="C:proton-transporting ATP synthase complex"/>
    <property type="evidence" value="ECO:0007669"/>
    <property type="project" value="UniProtKB-KW"/>
</dbReference>
<protein>
    <recommendedName>
        <fullName evidence="15">ATP synthase subunit b</fullName>
    </recommendedName>
    <alternativeName>
        <fullName evidence="15">ATP synthase F(0) sector subunit b</fullName>
    </alternativeName>
    <alternativeName>
        <fullName evidence="15">ATPase subunit I</fullName>
    </alternativeName>
    <alternativeName>
        <fullName evidence="15">F-type ATPase subunit b</fullName>
        <shortName evidence="15">F-ATPase subunit b</shortName>
    </alternativeName>
</protein>
<keyword evidence="3 15" id="KW-0813">Transport</keyword>
<keyword evidence="4 15" id="KW-1003">Cell membrane</keyword>
<organism evidence="18 19">
    <name type="scientific">Camelimonas lactis</name>
    <dbReference type="NCBI Taxonomy" id="659006"/>
    <lineage>
        <taxon>Bacteria</taxon>
        <taxon>Pseudomonadati</taxon>
        <taxon>Pseudomonadota</taxon>
        <taxon>Alphaproteobacteria</taxon>
        <taxon>Hyphomicrobiales</taxon>
        <taxon>Chelatococcaceae</taxon>
        <taxon>Camelimonas</taxon>
    </lineage>
</organism>
<evidence type="ECO:0000256" key="11">
    <source>
        <dbReference type="ARBA" id="ARBA00023310"/>
    </source>
</evidence>
<gene>
    <name evidence="15" type="primary">atpF</name>
    <name evidence="18" type="ORF">EV666_101416</name>
</gene>
<keyword evidence="8 15" id="KW-1133">Transmembrane helix</keyword>
<dbReference type="GO" id="GO:0005886">
    <property type="term" value="C:plasma membrane"/>
    <property type="evidence" value="ECO:0007669"/>
    <property type="project" value="UniProtKB-SubCell"/>
</dbReference>
<evidence type="ECO:0000256" key="4">
    <source>
        <dbReference type="ARBA" id="ARBA00022475"/>
    </source>
</evidence>
<reference evidence="18 19" key="1">
    <citation type="submission" date="2019-03" db="EMBL/GenBank/DDBJ databases">
        <title>Genomic Encyclopedia of Type Strains, Phase IV (KMG-IV): sequencing the most valuable type-strain genomes for metagenomic binning, comparative biology and taxonomic classification.</title>
        <authorList>
            <person name="Goeker M."/>
        </authorList>
    </citation>
    <scope>NUCLEOTIDE SEQUENCE [LARGE SCALE GENOMIC DNA]</scope>
    <source>
        <strain evidence="18 19">DSM 22958</strain>
    </source>
</reference>
<evidence type="ECO:0000256" key="6">
    <source>
        <dbReference type="ARBA" id="ARBA00022692"/>
    </source>
</evidence>
<accession>A0A4R2H0S3</accession>
<dbReference type="PANTHER" id="PTHR33445:SF1">
    <property type="entry name" value="ATP SYNTHASE SUBUNIT B"/>
    <property type="match status" value="1"/>
</dbReference>
<comment type="subunit">
    <text evidence="14 15">F-type ATPases have 2 components, F(1) - the catalytic core - and F(0) - the membrane proton channel. F(1) has five subunits: alpha(3), beta(3), gamma(1), delta(1), epsilon(1). F(0) has three main subunits: a(1), b(2) and c(10-14). The alpha and beta chains form an alternating ring which encloses part of the gamma chain. F(1) is attached to F(0) by a central stalk formed by the gamma and epsilon chains, while a peripheral stalk is formed by the delta and b chains.</text>
</comment>
<comment type="caution">
    <text evidence="18">The sequence shown here is derived from an EMBL/GenBank/DDBJ whole genome shotgun (WGS) entry which is preliminary data.</text>
</comment>
<evidence type="ECO:0000313" key="19">
    <source>
        <dbReference type="Proteomes" id="UP000294881"/>
    </source>
</evidence>
<evidence type="ECO:0000256" key="9">
    <source>
        <dbReference type="ARBA" id="ARBA00023065"/>
    </source>
</evidence>
<comment type="subcellular location">
    <subcellularLocation>
        <location evidence="1">Cell inner membrane</location>
        <topology evidence="1">Single-pass membrane protein</topology>
    </subcellularLocation>
    <subcellularLocation>
        <location evidence="15">Cell membrane</location>
        <topology evidence="15">Single-pass membrane protein</topology>
    </subcellularLocation>
</comment>
<name>A0A4R2H0S3_9HYPH</name>
<keyword evidence="9 15" id="KW-0406">Ion transport</keyword>
<keyword evidence="5 15" id="KW-0138">CF(0)</keyword>
<comment type="function">
    <text evidence="12 15">F(1)F(0) ATP synthase produces ATP from ADP in the presence of a proton or sodium gradient. F-type ATPases consist of two structural domains, F(1) containing the extramembraneous catalytic core and F(0) containing the membrane proton channel, linked together by a central stalk and a peripheral stalk. During catalysis, ATP synthesis in the catalytic domain of F(1) is coupled via a rotary mechanism of the central stalk subunits to proton translocation.</text>
</comment>
<feature type="coiled-coil region" evidence="17">
    <location>
        <begin position="71"/>
        <end position="131"/>
    </location>
</feature>
<evidence type="ECO:0000256" key="3">
    <source>
        <dbReference type="ARBA" id="ARBA00022448"/>
    </source>
</evidence>
<proteinExistence type="inferred from homology"/>
<dbReference type="GO" id="GO:0046961">
    <property type="term" value="F:proton-transporting ATPase activity, rotational mechanism"/>
    <property type="evidence" value="ECO:0007669"/>
    <property type="project" value="TreeGrafter"/>
</dbReference>
<dbReference type="RefSeq" id="WP_132002204.1">
    <property type="nucleotide sequence ID" value="NZ_JBHUNN010000002.1"/>
</dbReference>
<keyword evidence="10 15" id="KW-0472">Membrane</keyword>
<dbReference type="CDD" id="cd06503">
    <property type="entry name" value="ATP-synt_Fo_b"/>
    <property type="match status" value="1"/>
</dbReference>
<evidence type="ECO:0000256" key="13">
    <source>
        <dbReference type="ARBA" id="ARBA00025614"/>
    </source>
</evidence>
<evidence type="ECO:0000256" key="15">
    <source>
        <dbReference type="HAMAP-Rule" id="MF_01398"/>
    </source>
</evidence>
<dbReference type="Proteomes" id="UP000294881">
    <property type="component" value="Unassembled WGS sequence"/>
</dbReference>